<dbReference type="OrthoDB" id="423283at2759"/>
<dbReference type="Pfam" id="PF00632">
    <property type="entry name" value="HECT"/>
    <property type="match status" value="1"/>
</dbReference>
<dbReference type="SMART" id="SM00119">
    <property type="entry name" value="HECTc"/>
    <property type="match status" value="1"/>
</dbReference>
<dbReference type="PANTHER" id="PTHR45670:SF1">
    <property type="entry name" value="E3 UBIQUITIN-PROTEIN LIGASE HECTD1"/>
    <property type="match status" value="1"/>
</dbReference>
<feature type="region of interest" description="Disordered" evidence="7">
    <location>
        <begin position="1344"/>
        <end position="1374"/>
    </location>
</feature>
<dbReference type="STRING" id="1353952.A0A165EPQ7"/>
<dbReference type="Gene3D" id="3.90.1750.10">
    <property type="entry name" value="Hect, E3 ligase catalytic domains"/>
    <property type="match status" value="1"/>
</dbReference>
<dbReference type="GO" id="GO:0000209">
    <property type="term" value="P:protein polyubiquitination"/>
    <property type="evidence" value="ECO:0007669"/>
    <property type="project" value="TreeGrafter"/>
</dbReference>
<feature type="compositionally biased region" description="Low complexity" evidence="7">
    <location>
        <begin position="18"/>
        <end position="34"/>
    </location>
</feature>
<dbReference type="GO" id="GO:0043161">
    <property type="term" value="P:proteasome-mediated ubiquitin-dependent protein catabolic process"/>
    <property type="evidence" value="ECO:0007669"/>
    <property type="project" value="TreeGrafter"/>
</dbReference>
<dbReference type="SUPFAM" id="SSF48371">
    <property type="entry name" value="ARM repeat"/>
    <property type="match status" value="1"/>
</dbReference>
<dbReference type="EMBL" id="KV423998">
    <property type="protein sequence ID" value="KZT55287.1"/>
    <property type="molecule type" value="Genomic_DNA"/>
</dbReference>
<feature type="compositionally biased region" description="Acidic residues" evidence="7">
    <location>
        <begin position="404"/>
        <end position="419"/>
    </location>
</feature>
<dbReference type="PANTHER" id="PTHR45670">
    <property type="entry name" value="E3 UBIQUITIN-PROTEIN LIGASE TRIP12"/>
    <property type="match status" value="1"/>
</dbReference>
<evidence type="ECO:0000256" key="5">
    <source>
        <dbReference type="ARBA" id="ARBA00022786"/>
    </source>
</evidence>
<dbReference type="FunCoup" id="A0A165EPQ7">
    <property type="interactions" value="617"/>
</dbReference>
<reference evidence="9 10" key="1">
    <citation type="journal article" date="2016" name="Mol. Biol. Evol.">
        <title>Comparative Genomics of Early-Diverging Mushroom-Forming Fungi Provides Insights into the Origins of Lignocellulose Decay Capabilities.</title>
        <authorList>
            <person name="Nagy L.G."/>
            <person name="Riley R."/>
            <person name="Tritt A."/>
            <person name="Adam C."/>
            <person name="Daum C."/>
            <person name="Floudas D."/>
            <person name="Sun H."/>
            <person name="Yadav J.S."/>
            <person name="Pangilinan J."/>
            <person name="Larsson K.H."/>
            <person name="Matsuura K."/>
            <person name="Barry K."/>
            <person name="Labutti K."/>
            <person name="Kuo R."/>
            <person name="Ohm R.A."/>
            <person name="Bhattacharya S.S."/>
            <person name="Shirouzu T."/>
            <person name="Yoshinaga Y."/>
            <person name="Martin F.M."/>
            <person name="Grigoriev I.V."/>
            <person name="Hibbett D.S."/>
        </authorList>
    </citation>
    <scope>NUCLEOTIDE SEQUENCE [LARGE SCALE GENOMIC DNA]</scope>
    <source>
        <strain evidence="9 10">HHB12733</strain>
    </source>
</reference>
<feature type="region of interest" description="Disordered" evidence="7">
    <location>
        <begin position="1228"/>
        <end position="1314"/>
    </location>
</feature>
<feature type="region of interest" description="Disordered" evidence="7">
    <location>
        <begin position="787"/>
        <end position="813"/>
    </location>
</feature>
<dbReference type="Pfam" id="PF25579">
    <property type="entry name" value="TPR_TRIP12_N"/>
    <property type="match status" value="1"/>
</dbReference>
<dbReference type="InParanoid" id="A0A165EPQ7"/>
<dbReference type="Proteomes" id="UP000076842">
    <property type="component" value="Unassembled WGS sequence"/>
</dbReference>
<feature type="compositionally biased region" description="Basic and acidic residues" evidence="7">
    <location>
        <begin position="207"/>
        <end position="220"/>
    </location>
</feature>
<name>A0A165EPQ7_9BASI</name>
<evidence type="ECO:0000256" key="6">
    <source>
        <dbReference type="PROSITE-ProRule" id="PRU00104"/>
    </source>
</evidence>
<dbReference type="Gene3D" id="1.25.10.10">
    <property type="entry name" value="Leucine-rich Repeat Variant"/>
    <property type="match status" value="1"/>
</dbReference>
<feature type="compositionally biased region" description="Low complexity" evidence="7">
    <location>
        <begin position="175"/>
        <end position="186"/>
    </location>
</feature>
<accession>A0A165EPQ7</accession>
<comment type="similarity">
    <text evidence="2">Belongs to the UPL family. K-HECT subfamily.</text>
</comment>
<feature type="compositionally biased region" description="Polar residues" evidence="7">
    <location>
        <begin position="1"/>
        <end position="17"/>
    </location>
</feature>
<dbReference type="InterPro" id="IPR011989">
    <property type="entry name" value="ARM-like"/>
</dbReference>
<evidence type="ECO:0000313" key="10">
    <source>
        <dbReference type="Proteomes" id="UP000076842"/>
    </source>
</evidence>
<dbReference type="InterPro" id="IPR000569">
    <property type="entry name" value="HECT_dom"/>
</dbReference>
<sequence length="1991" mass="214976">MDPDPNQETNETDNSNQTHTASASTSTPLATTPAGRPTRAGRVRNAVKTIEATSSTHIPEPFPASTSTAGVSLARRRTRASAAAEQHQVPSHHEASPSSSVIAVARDKGKKRAATPEVAKPNKRSKHIPATSRGIVINEPTPDRKGKKRAAAASSSSEVEDRPAIKRRRTASNVRPTSAPSRASAAQGKKAKEESVAMPKKTRASTKGKEPATAKGKAREIGSQSMDDDGDVVMHGPSGSSSVASGDEHEEELEHDQDQDQEHDEAQDPAHQPDEEEEEASASDSEKSDEDGQAEKPAPTNTAARTNATASATATRLNAFEDAAAALFGGDYRSLGGYMLGLSSRFKGILNNLKQQGNPTQRLMALQELSELLSMSTEDTLAGHFPIESFVTELLKVMGGTGMPEDEDDEDNEGEGEGEGNEHKGAAEEHGDGAAGRAAPPQSVNDAGASGGAMDPFAFGDFEDEDAQIRAAMALSTGGTLMDGLDIEAQVLACRCLANLLEALPGCAHTVVYHGAVPVLTSKLVQIEYIDLAEQTLTTLEKISQEFPSAVARNGGLSALLTYLDFFSTNVQRTALSAAANCCRGLSAENATMVKEVFPIIRNVLAYSDQRLVESACLCVTRILDSYRNRPDLLENIVDADLVTSINTLLHPSGGSPLISSNSYAQILRSLATSAKASPKVTLSLLEGGITDTLYQILTGVLPPACEDGEEQGQGEGGQGLGGGFADMAIMENLAHKPREQIEEALGLICELMPPLPKDGVFDAKQYTEKALSKALKAKRKSERAAARVAQVQAQSGSSASPSVGPQDDNLFSMPIDEELAPRSATPSIKEDPDAPPSRSDILRANEHVVMRFMRLMLPILVDVYAASVAMSLRNKTMASILKAISFLNGDELKHILRFVPVASFIGSIVSSNDQTSLVVSAQMLIELLLSKLPDIYKPSFRREGVLDGLELLADRELRKPAPKKEKDAPVEIIPPPPAEGSDLSIPPPLLLTKRHSSHIPDPQDVVTLRARIIRAKDLINIKTEDGNDGMEQLKKLVESLQQADAPEAAIKRGLKGIAAYFPPEESISSFELMKSGLVQGLLEFMSEADVERAVPPSRRQALFLEVFSTPLANYPSSTPFAVLAKRLQEFLTRMEKFEVVTMSGSDDPKRGAAAMLARQIRLRLVAEEGTDVPRTFLNFATQSHAILTFRALERYVHEKILRTIPHGARLSHVLAAFAAATGLPPGSIRGDLGEGPSNERASSSQSTPAAAPKGRPSGTRRSLRLSGEGGLGSAIEAPVSQPAATSSAPSLPEPKTPTDNEIADDSGIPGAFIDDDVIGEEEDEDASPTAEKTVDLKVTPDGTKVVAETPGGTRVATPSMLNAGTPTPGSSSALRPSSYAAALKAPPTDWHLEFMLEDQVCPLDATVFGVLYQAQIQKAGSSSNVPPGAFWSTYHTLKFRKVPGPVPEATSEISSPRLDGSSQLSSIPPDAVHTSIVSLLGILHRLNEEWMDRSMPTGSGEALAESAFVNNKLSAKLSRQMEEIMIVASSCLPDWALELPQNFPFLFPFATRYHFVQSTSLGYARLLLRWQSQFARENENSRRNEVNRQLGQLKRQKLRVARKQLLESAIKIMDMGFSKSSSILEIEFYDEVGTGLGPTLEFYALTSKEFARRDLRMWRDADTQQRGMYVFHPTGLFPAPFPIDSKPEMVKSKLHLFHVLGQFVGKAMLDSRIIDIHFNRIFMRMVRGEEVPASLNTLRVIDPALAKSVAQIQAFADAKAVVIQDTSLDDDARAQAISELRVHGAALEDLALDFTVPGHDVELKQFGATISVTMDNVEEYLELLLEMIIGKGIARQIQAFKDGFSTSIPVRDLQTFTAEELVMMFGNSDEDWSTETLNEAIKADHGFTSDSRAIRYLVDIMANLDLQGRRDLLQFLTGSPKLPIGGFRGLNPLLTVVRKPHEPPLAADDYLPSVMTCVNYLKLPEYSSEVVMLKKLKVAMKEGAGTFHLS</sequence>
<dbReference type="SUPFAM" id="SSF56204">
    <property type="entry name" value="Hect, E3 ligase catalytic domain"/>
    <property type="match status" value="1"/>
</dbReference>
<feature type="active site" description="Glycyl thioester intermediate" evidence="6">
    <location>
        <position position="1958"/>
    </location>
</feature>
<dbReference type="InterPro" id="IPR045322">
    <property type="entry name" value="HECTD1/TRIP12-like"/>
</dbReference>
<keyword evidence="4" id="KW-0808">Transferase</keyword>
<feature type="region of interest" description="Disordered" evidence="7">
    <location>
        <begin position="399"/>
        <end position="450"/>
    </location>
</feature>
<evidence type="ECO:0000256" key="7">
    <source>
        <dbReference type="SAM" id="MobiDB-lite"/>
    </source>
</evidence>
<dbReference type="GO" id="GO:0061630">
    <property type="term" value="F:ubiquitin protein ligase activity"/>
    <property type="evidence" value="ECO:0007669"/>
    <property type="project" value="UniProtKB-EC"/>
</dbReference>
<feature type="compositionally biased region" description="Low complexity" evidence="7">
    <location>
        <begin position="1242"/>
        <end position="1267"/>
    </location>
</feature>
<evidence type="ECO:0000256" key="2">
    <source>
        <dbReference type="ARBA" id="ARBA00006331"/>
    </source>
</evidence>
<feature type="compositionally biased region" description="Low complexity" evidence="7">
    <location>
        <begin position="787"/>
        <end position="807"/>
    </location>
</feature>
<dbReference type="GO" id="GO:0016607">
    <property type="term" value="C:nuclear speck"/>
    <property type="evidence" value="ECO:0007669"/>
    <property type="project" value="TreeGrafter"/>
</dbReference>
<evidence type="ECO:0000256" key="4">
    <source>
        <dbReference type="ARBA" id="ARBA00022679"/>
    </source>
</evidence>
<keyword evidence="10" id="KW-1185">Reference proteome</keyword>
<proteinExistence type="inferred from homology"/>
<keyword evidence="5 6" id="KW-0833">Ubl conjugation pathway</keyword>
<organism evidence="9 10">
    <name type="scientific">Calocera cornea HHB12733</name>
    <dbReference type="NCBI Taxonomy" id="1353952"/>
    <lineage>
        <taxon>Eukaryota</taxon>
        <taxon>Fungi</taxon>
        <taxon>Dikarya</taxon>
        <taxon>Basidiomycota</taxon>
        <taxon>Agaricomycotina</taxon>
        <taxon>Dacrymycetes</taxon>
        <taxon>Dacrymycetales</taxon>
        <taxon>Dacrymycetaceae</taxon>
        <taxon>Calocera</taxon>
    </lineage>
</organism>
<feature type="compositionally biased region" description="Polar residues" evidence="7">
    <location>
        <begin position="1360"/>
        <end position="1374"/>
    </location>
</feature>
<feature type="compositionally biased region" description="Acidic residues" evidence="7">
    <location>
        <begin position="274"/>
        <end position="292"/>
    </location>
</feature>
<protein>
    <recommendedName>
        <fullName evidence="3">HECT-type E3 ubiquitin transferase</fullName>
        <ecNumber evidence="3">2.3.2.26</ecNumber>
    </recommendedName>
</protein>
<feature type="compositionally biased region" description="Basic and acidic residues" evidence="7">
    <location>
        <begin position="256"/>
        <end position="273"/>
    </location>
</feature>
<dbReference type="EC" id="2.3.2.26" evidence="3"/>
<evidence type="ECO:0000259" key="8">
    <source>
        <dbReference type="PROSITE" id="PS50237"/>
    </source>
</evidence>
<dbReference type="PROSITE" id="PS50237">
    <property type="entry name" value="HECT"/>
    <property type="match status" value="1"/>
</dbReference>
<feature type="compositionally biased region" description="Low complexity" evidence="7">
    <location>
        <begin position="297"/>
        <end position="309"/>
    </location>
</feature>
<gene>
    <name evidence="9" type="ORF">CALCODRAFT_498890</name>
</gene>
<evidence type="ECO:0000256" key="1">
    <source>
        <dbReference type="ARBA" id="ARBA00000885"/>
    </source>
</evidence>
<comment type="catalytic activity">
    <reaction evidence="1">
        <text>S-ubiquitinyl-[E2 ubiquitin-conjugating enzyme]-L-cysteine + [acceptor protein]-L-lysine = [E2 ubiquitin-conjugating enzyme]-L-cysteine + N(6)-ubiquitinyl-[acceptor protein]-L-lysine.</text>
        <dbReference type="EC" id="2.3.2.26"/>
    </reaction>
</comment>
<feature type="domain" description="HECT" evidence="8">
    <location>
        <begin position="1620"/>
        <end position="1991"/>
    </location>
</feature>
<dbReference type="InterPro" id="IPR035983">
    <property type="entry name" value="Hect_E3_ubiquitin_ligase"/>
</dbReference>
<feature type="region of interest" description="Disordered" evidence="7">
    <location>
        <begin position="1"/>
        <end position="309"/>
    </location>
</feature>
<dbReference type="InterPro" id="IPR016024">
    <property type="entry name" value="ARM-type_fold"/>
</dbReference>
<dbReference type="InterPro" id="IPR057948">
    <property type="entry name" value="TPR_TRIP12_N"/>
</dbReference>
<dbReference type="Gene3D" id="3.30.2410.10">
    <property type="entry name" value="Hect, E3 ligase catalytic domain"/>
    <property type="match status" value="1"/>
</dbReference>
<evidence type="ECO:0000256" key="3">
    <source>
        <dbReference type="ARBA" id="ARBA00012485"/>
    </source>
</evidence>
<evidence type="ECO:0000313" key="9">
    <source>
        <dbReference type="EMBL" id="KZT55287.1"/>
    </source>
</evidence>
<feature type="compositionally biased region" description="Basic and acidic residues" evidence="7">
    <location>
        <begin position="420"/>
        <end position="432"/>
    </location>
</feature>